<evidence type="ECO:0000256" key="1">
    <source>
        <dbReference type="SAM" id="MobiDB-lite"/>
    </source>
</evidence>
<accession>A0A2Z6MV00</accession>
<organism evidence="2 3">
    <name type="scientific">Trifolium subterraneum</name>
    <name type="common">Subterranean clover</name>
    <dbReference type="NCBI Taxonomy" id="3900"/>
    <lineage>
        <taxon>Eukaryota</taxon>
        <taxon>Viridiplantae</taxon>
        <taxon>Streptophyta</taxon>
        <taxon>Embryophyta</taxon>
        <taxon>Tracheophyta</taxon>
        <taxon>Spermatophyta</taxon>
        <taxon>Magnoliopsida</taxon>
        <taxon>eudicotyledons</taxon>
        <taxon>Gunneridae</taxon>
        <taxon>Pentapetalae</taxon>
        <taxon>rosids</taxon>
        <taxon>fabids</taxon>
        <taxon>Fabales</taxon>
        <taxon>Fabaceae</taxon>
        <taxon>Papilionoideae</taxon>
        <taxon>50 kb inversion clade</taxon>
        <taxon>NPAAA clade</taxon>
        <taxon>Hologalegina</taxon>
        <taxon>IRL clade</taxon>
        <taxon>Trifolieae</taxon>
        <taxon>Trifolium</taxon>
    </lineage>
</organism>
<gene>
    <name evidence="2" type="ORF">TSUD_166400</name>
</gene>
<dbReference type="EMBL" id="DF973631">
    <property type="protein sequence ID" value="GAU36474.1"/>
    <property type="molecule type" value="Genomic_DNA"/>
</dbReference>
<feature type="region of interest" description="Disordered" evidence="1">
    <location>
        <begin position="1"/>
        <end position="44"/>
    </location>
</feature>
<keyword evidence="3" id="KW-1185">Reference proteome</keyword>
<feature type="region of interest" description="Disordered" evidence="1">
    <location>
        <begin position="68"/>
        <end position="91"/>
    </location>
</feature>
<proteinExistence type="predicted"/>
<dbReference type="Proteomes" id="UP000242715">
    <property type="component" value="Unassembled WGS sequence"/>
</dbReference>
<dbReference type="AlphaFoldDB" id="A0A2Z6MV00"/>
<sequence length="195" mass="22126">MSIDESTGETPPPQSLIHFSKNSPGNFNIPKANVRGKPSKNTGIEKLKPFTMKLRVRHNRMRTIFQGRRKGRAQGRGKSISENNCPQPFNNEDNISSLNSISSIIKPQPVNIENHPHVLPSIIQENNNTHLTPRAEPLHLKEVLDVDDDDDDEWILPCTCYKCNPSVDEDGVVIRDDDDDDEEELIDAFLFGWWS</sequence>
<evidence type="ECO:0000313" key="2">
    <source>
        <dbReference type="EMBL" id="GAU36474.1"/>
    </source>
</evidence>
<name>A0A2Z6MV00_TRISU</name>
<protein>
    <submittedName>
        <fullName evidence="2">Uncharacterized protein</fullName>
    </submittedName>
</protein>
<reference evidence="3" key="1">
    <citation type="journal article" date="2017" name="Front. Plant Sci.">
        <title>Climate Clever Clovers: New Paradigm to Reduce the Environmental Footprint of Ruminants by Breeding Low Methanogenic Forages Utilizing Haplotype Variation.</title>
        <authorList>
            <person name="Kaur P."/>
            <person name="Appels R."/>
            <person name="Bayer P.E."/>
            <person name="Keeble-Gagnere G."/>
            <person name="Wang J."/>
            <person name="Hirakawa H."/>
            <person name="Shirasawa K."/>
            <person name="Vercoe P."/>
            <person name="Stefanova K."/>
            <person name="Durmic Z."/>
            <person name="Nichols P."/>
            <person name="Revell C."/>
            <person name="Isobe S.N."/>
            <person name="Edwards D."/>
            <person name="Erskine W."/>
        </authorList>
    </citation>
    <scope>NUCLEOTIDE SEQUENCE [LARGE SCALE GENOMIC DNA]</scope>
    <source>
        <strain evidence="3">cv. Daliak</strain>
    </source>
</reference>
<evidence type="ECO:0000313" key="3">
    <source>
        <dbReference type="Proteomes" id="UP000242715"/>
    </source>
</evidence>
<feature type="compositionally biased region" description="Polar residues" evidence="1">
    <location>
        <begin position="80"/>
        <end position="89"/>
    </location>
</feature>